<protein>
    <submittedName>
        <fullName evidence="1">Uncharacterized protein</fullName>
    </submittedName>
</protein>
<evidence type="ECO:0000313" key="2">
    <source>
        <dbReference type="Proteomes" id="UP000770015"/>
    </source>
</evidence>
<name>A0A9P8V2N6_9PEZI</name>
<proteinExistence type="predicted"/>
<sequence length="283" mass="31791">MSLTFLFPQLLLPRKFVELGRFITDIEHPHQSHHDPEYAKSPEAIVSYRYNFTGTNQQSKSSAFASGLTALFSSTFSKRAKTSIRVEADAVTTYTLSNSDDWFAEAVGLHGTRKWYERAVDKGYVIYMIVGFHTVTDARIYQELVHDSSNGAEFNIPVSLSLATMGAVVPFGELIDPAIGGQSQGLKKEQSFFVAPGEQVCAFQYRRIKYQWLSSNVVDTARLSKPLWWFSVESIRAEDPEDDDIIEVELVSEMGEVDGTWESTEVEPGQVIFSCVEENSDEN</sequence>
<keyword evidence="2" id="KW-1185">Reference proteome</keyword>
<accession>A0A9P8V2N6</accession>
<dbReference type="AlphaFoldDB" id="A0A9P8V2N6"/>
<dbReference type="EMBL" id="JAGSXJ010000038">
    <property type="protein sequence ID" value="KAH6665283.1"/>
    <property type="molecule type" value="Genomic_DNA"/>
</dbReference>
<dbReference type="Proteomes" id="UP000770015">
    <property type="component" value="Unassembled WGS sequence"/>
</dbReference>
<reference evidence="1" key="1">
    <citation type="journal article" date="2021" name="Nat. Commun.">
        <title>Genetic determinants of endophytism in the Arabidopsis root mycobiome.</title>
        <authorList>
            <person name="Mesny F."/>
            <person name="Miyauchi S."/>
            <person name="Thiergart T."/>
            <person name="Pickel B."/>
            <person name="Atanasova L."/>
            <person name="Karlsson M."/>
            <person name="Huettel B."/>
            <person name="Barry K.W."/>
            <person name="Haridas S."/>
            <person name="Chen C."/>
            <person name="Bauer D."/>
            <person name="Andreopoulos W."/>
            <person name="Pangilinan J."/>
            <person name="LaButti K."/>
            <person name="Riley R."/>
            <person name="Lipzen A."/>
            <person name="Clum A."/>
            <person name="Drula E."/>
            <person name="Henrissat B."/>
            <person name="Kohler A."/>
            <person name="Grigoriev I.V."/>
            <person name="Martin F.M."/>
            <person name="Hacquard S."/>
        </authorList>
    </citation>
    <scope>NUCLEOTIDE SEQUENCE</scope>
    <source>
        <strain evidence="1">MPI-SDFR-AT-0117</strain>
    </source>
</reference>
<gene>
    <name evidence="1" type="ORF">F5X68DRAFT_217478</name>
</gene>
<evidence type="ECO:0000313" key="1">
    <source>
        <dbReference type="EMBL" id="KAH6665283.1"/>
    </source>
</evidence>
<comment type="caution">
    <text evidence="1">The sequence shown here is derived from an EMBL/GenBank/DDBJ whole genome shotgun (WGS) entry which is preliminary data.</text>
</comment>
<dbReference type="OrthoDB" id="5410365at2759"/>
<organism evidence="1 2">
    <name type="scientific">Plectosphaerella plurivora</name>
    <dbReference type="NCBI Taxonomy" id="936078"/>
    <lineage>
        <taxon>Eukaryota</taxon>
        <taxon>Fungi</taxon>
        <taxon>Dikarya</taxon>
        <taxon>Ascomycota</taxon>
        <taxon>Pezizomycotina</taxon>
        <taxon>Sordariomycetes</taxon>
        <taxon>Hypocreomycetidae</taxon>
        <taxon>Glomerellales</taxon>
        <taxon>Plectosphaerellaceae</taxon>
        <taxon>Plectosphaerella</taxon>
    </lineage>
</organism>